<dbReference type="AlphaFoldDB" id="A0AAD1WN58"/>
<evidence type="ECO:0000313" key="1">
    <source>
        <dbReference type="EMBL" id="CAH2318991.1"/>
    </source>
</evidence>
<name>A0AAD1WN58_PELCU</name>
<organism evidence="1 2">
    <name type="scientific">Pelobates cultripes</name>
    <name type="common">Western spadefoot toad</name>
    <dbReference type="NCBI Taxonomy" id="61616"/>
    <lineage>
        <taxon>Eukaryota</taxon>
        <taxon>Metazoa</taxon>
        <taxon>Chordata</taxon>
        <taxon>Craniata</taxon>
        <taxon>Vertebrata</taxon>
        <taxon>Euteleostomi</taxon>
        <taxon>Amphibia</taxon>
        <taxon>Batrachia</taxon>
        <taxon>Anura</taxon>
        <taxon>Pelobatoidea</taxon>
        <taxon>Pelobatidae</taxon>
        <taxon>Pelobates</taxon>
    </lineage>
</organism>
<dbReference type="Proteomes" id="UP001295444">
    <property type="component" value="Chromosome 10"/>
</dbReference>
<protein>
    <submittedName>
        <fullName evidence="1">Uncharacterized protein</fullName>
    </submittedName>
</protein>
<gene>
    <name evidence="1" type="ORF">PECUL_23A004154</name>
</gene>
<reference evidence="1" key="1">
    <citation type="submission" date="2022-03" db="EMBL/GenBank/DDBJ databases">
        <authorList>
            <person name="Alioto T."/>
            <person name="Alioto T."/>
            <person name="Gomez Garrido J."/>
        </authorList>
    </citation>
    <scope>NUCLEOTIDE SEQUENCE</scope>
</reference>
<accession>A0AAD1WN58</accession>
<evidence type="ECO:0000313" key="2">
    <source>
        <dbReference type="Proteomes" id="UP001295444"/>
    </source>
</evidence>
<keyword evidence="2" id="KW-1185">Reference proteome</keyword>
<dbReference type="EMBL" id="OW240921">
    <property type="protein sequence ID" value="CAH2318991.1"/>
    <property type="molecule type" value="Genomic_DNA"/>
</dbReference>
<sequence length="76" mass="9283">MERANTRATSPYEEEFQWRLQESLSQNYGPASEEHDLEWRVAIQNEFWKEDLDIARLFQSEKLTTTDEHHWEQQEL</sequence>
<proteinExistence type="predicted"/>